<dbReference type="InterPro" id="IPR022634">
    <property type="entry name" value="DNA_polIII_beta_N"/>
</dbReference>
<dbReference type="GO" id="GO:0006271">
    <property type="term" value="P:DNA strand elongation involved in DNA replication"/>
    <property type="evidence" value="ECO:0007669"/>
    <property type="project" value="TreeGrafter"/>
</dbReference>
<accession>A0A644ZKQ8</accession>
<comment type="similarity">
    <text evidence="2">Belongs to the beta sliding clamp family.</text>
</comment>
<organism evidence="12">
    <name type="scientific">bioreactor metagenome</name>
    <dbReference type="NCBI Taxonomy" id="1076179"/>
    <lineage>
        <taxon>unclassified sequences</taxon>
        <taxon>metagenomes</taxon>
        <taxon>ecological metagenomes</taxon>
    </lineage>
</organism>
<dbReference type="AlphaFoldDB" id="A0A644ZKQ8"/>
<protein>
    <submittedName>
        <fullName evidence="12">Beta sliding clamp</fullName>
    </submittedName>
</protein>
<evidence type="ECO:0000256" key="6">
    <source>
        <dbReference type="ARBA" id="ARBA00022705"/>
    </source>
</evidence>
<dbReference type="InterPro" id="IPR022635">
    <property type="entry name" value="DNA_polIII_beta_C"/>
</dbReference>
<evidence type="ECO:0000256" key="4">
    <source>
        <dbReference type="ARBA" id="ARBA00022679"/>
    </source>
</evidence>
<dbReference type="InterPro" id="IPR046938">
    <property type="entry name" value="DNA_clamp_sf"/>
</dbReference>
<evidence type="ECO:0000259" key="11">
    <source>
        <dbReference type="Pfam" id="PF02768"/>
    </source>
</evidence>
<dbReference type="EMBL" id="VSSQ01008255">
    <property type="protein sequence ID" value="MPM38354.1"/>
    <property type="molecule type" value="Genomic_DNA"/>
</dbReference>
<name>A0A644ZKQ8_9ZZZZ</name>
<evidence type="ECO:0000259" key="9">
    <source>
        <dbReference type="Pfam" id="PF00712"/>
    </source>
</evidence>
<dbReference type="Pfam" id="PF00712">
    <property type="entry name" value="DNA_pol3_beta"/>
    <property type="match status" value="1"/>
</dbReference>
<dbReference type="Gene3D" id="3.70.10.10">
    <property type="match status" value="1"/>
</dbReference>
<feature type="domain" description="DNA polymerase III beta sliding clamp central" evidence="10">
    <location>
        <begin position="129"/>
        <end position="242"/>
    </location>
</feature>
<feature type="domain" description="DNA polymerase III beta sliding clamp C-terminal" evidence="11">
    <location>
        <begin position="244"/>
        <end position="362"/>
    </location>
</feature>
<evidence type="ECO:0000256" key="2">
    <source>
        <dbReference type="ARBA" id="ARBA00010752"/>
    </source>
</evidence>
<dbReference type="InterPro" id="IPR022637">
    <property type="entry name" value="DNA_polIII_beta_cen"/>
</dbReference>
<keyword evidence="3" id="KW-0963">Cytoplasm</keyword>
<evidence type="ECO:0000256" key="3">
    <source>
        <dbReference type="ARBA" id="ARBA00022490"/>
    </source>
</evidence>
<dbReference type="PANTHER" id="PTHR30478:SF0">
    <property type="entry name" value="BETA SLIDING CLAMP"/>
    <property type="match status" value="1"/>
</dbReference>
<gene>
    <name evidence="12" type="primary">dnaN_36</name>
    <name evidence="12" type="ORF">SDC9_84983</name>
</gene>
<evidence type="ECO:0000259" key="10">
    <source>
        <dbReference type="Pfam" id="PF02767"/>
    </source>
</evidence>
<keyword evidence="7" id="KW-0239">DNA-directed DNA polymerase</keyword>
<evidence type="ECO:0000256" key="1">
    <source>
        <dbReference type="ARBA" id="ARBA00004496"/>
    </source>
</evidence>
<dbReference type="InterPro" id="IPR001001">
    <property type="entry name" value="DNA_polIII_beta"/>
</dbReference>
<keyword evidence="5" id="KW-0548">Nucleotidyltransferase</keyword>
<sequence>MKFTVNREKLQKALQRVGSIIGSRSMFPVLGNVLMQAEDNLLILTTTDLEIRISTTLEAAVEVPGVSTAPARKLTSLIGCFVGSDVMFDIDEKDHIKLKCGTSHFTLLGLPAADFPAAEEFEAKREIRIKEGEFKKMVASIAYAVSADDSRKVLTGVLLSARESSVTLVATDGKRLAMQENTPESISGGDGDVIIPLKAAQEVRRLLDGDTPLSIRIGDKQCSFGGGDFELTTKLIEGNYPNYRQVVPASFSRTVEVPTGIFLGKIETVSLVLSDSSSFIILRFEDNQLKLQASSTEVGEGSDMVEVAFQGELFEVSFNPAFLADPLRNCGVETVRLKLNDPLNPVAVEGDEGFLYVIMPIRKK</sequence>
<evidence type="ECO:0000256" key="8">
    <source>
        <dbReference type="ARBA" id="ARBA00023125"/>
    </source>
</evidence>
<proteinExistence type="inferred from homology"/>
<dbReference type="NCBIfam" id="TIGR00663">
    <property type="entry name" value="dnan"/>
    <property type="match status" value="1"/>
</dbReference>
<dbReference type="SMART" id="SM00480">
    <property type="entry name" value="POL3Bc"/>
    <property type="match status" value="1"/>
</dbReference>
<keyword evidence="6" id="KW-0235">DNA replication</keyword>
<dbReference type="CDD" id="cd00140">
    <property type="entry name" value="beta_clamp"/>
    <property type="match status" value="1"/>
</dbReference>
<dbReference type="GO" id="GO:0003887">
    <property type="term" value="F:DNA-directed DNA polymerase activity"/>
    <property type="evidence" value="ECO:0007669"/>
    <property type="project" value="UniProtKB-KW"/>
</dbReference>
<dbReference type="GO" id="GO:0005737">
    <property type="term" value="C:cytoplasm"/>
    <property type="evidence" value="ECO:0007669"/>
    <property type="project" value="UniProtKB-SubCell"/>
</dbReference>
<evidence type="ECO:0000256" key="7">
    <source>
        <dbReference type="ARBA" id="ARBA00022932"/>
    </source>
</evidence>
<dbReference type="PIRSF" id="PIRSF000804">
    <property type="entry name" value="DNA_pol_III_b"/>
    <property type="match status" value="1"/>
</dbReference>
<dbReference type="Pfam" id="PF02767">
    <property type="entry name" value="DNA_pol3_beta_2"/>
    <property type="match status" value="1"/>
</dbReference>
<dbReference type="GO" id="GO:0003677">
    <property type="term" value="F:DNA binding"/>
    <property type="evidence" value="ECO:0007669"/>
    <property type="project" value="UniProtKB-KW"/>
</dbReference>
<comment type="subcellular location">
    <subcellularLocation>
        <location evidence="1">Cytoplasm</location>
    </subcellularLocation>
</comment>
<dbReference type="GO" id="GO:0008408">
    <property type="term" value="F:3'-5' exonuclease activity"/>
    <property type="evidence" value="ECO:0007669"/>
    <property type="project" value="InterPro"/>
</dbReference>
<feature type="domain" description="DNA polymerase III beta sliding clamp N-terminal" evidence="9">
    <location>
        <begin position="1"/>
        <end position="117"/>
    </location>
</feature>
<dbReference type="SUPFAM" id="SSF55979">
    <property type="entry name" value="DNA clamp"/>
    <property type="match status" value="3"/>
</dbReference>
<evidence type="ECO:0000313" key="12">
    <source>
        <dbReference type="EMBL" id="MPM38354.1"/>
    </source>
</evidence>
<dbReference type="PANTHER" id="PTHR30478">
    <property type="entry name" value="DNA POLYMERASE III SUBUNIT BETA"/>
    <property type="match status" value="1"/>
</dbReference>
<comment type="caution">
    <text evidence="12">The sequence shown here is derived from an EMBL/GenBank/DDBJ whole genome shotgun (WGS) entry which is preliminary data.</text>
</comment>
<evidence type="ECO:0000256" key="5">
    <source>
        <dbReference type="ARBA" id="ARBA00022695"/>
    </source>
</evidence>
<keyword evidence="8" id="KW-0238">DNA-binding</keyword>
<dbReference type="Gene3D" id="3.10.150.10">
    <property type="entry name" value="DNA Polymerase III, subunit A, domain 2"/>
    <property type="match status" value="1"/>
</dbReference>
<reference evidence="12" key="1">
    <citation type="submission" date="2019-08" db="EMBL/GenBank/DDBJ databases">
        <authorList>
            <person name="Kucharzyk K."/>
            <person name="Murdoch R.W."/>
            <person name="Higgins S."/>
            <person name="Loffler F."/>
        </authorList>
    </citation>
    <scope>NUCLEOTIDE SEQUENCE</scope>
</reference>
<keyword evidence="4" id="KW-0808">Transferase</keyword>
<dbReference type="Pfam" id="PF02768">
    <property type="entry name" value="DNA_pol3_beta_3"/>
    <property type="match status" value="1"/>
</dbReference>
<dbReference type="GO" id="GO:0009360">
    <property type="term" value="C:DNA polymerase III complex"/>
    <property type="evidence" value="ECO:0007669"/>
    <property type="project" value="InterPro"/>
</dbReference>